<feature type="signal peptide" evidence="5">
    <location>
        <begin position="1"/>
        <end position="26"/>
    </location>
</feature>
<dbReference type="PANTHER" id="PTHR15427">
    <property type="entry name" value="EMILIN ELASTIN MICROFIBRIL INTERFACE-LOCATED PROTEIN ELASTIN MICROFIBRIL INTERFACER"/>
    <property type="match status" value="1"/>
</dbReference>
<dbReference type="Pfam" id="PF00386">
    <property type="entry name" value="C1q"/>
    <property type="match status" value="3"/>
</dbReference>
<dbReference type="Gene3D" id="2.60.120.40">
    <property type="match status" value="3"/>
</dbReference>
<dbReference type="InterPro" id="IPR008983">
    <property type="entry name" value="Tumour_necrosis_fac-like_dom"/>
</dbReference>
<dbReference type="SMART" id="SM00110">
    <property type="entry name" value="C1Q"/>
    <property type="match status" value="3"/>
</dbReference>
<keyword evidence="7" id="KW-1185">Reference proteome</keyword>
<sequence length="751" mass="78755">MVSSLVGMYTVWTGLTLGALLRPSLADVTVAGEEGGTCSKQYTNNHNITVVASPGQDGQKGEMGPSGLPGMPGEKGQRGIPGRLGPFGPSGERGPAGEKGIKGERGPAGPKGSPGDSSHSSSAMVAFSAARTSKVFTGTAVTYDVVHVNEGDAFNPRTGKFTPAASGIYSFTFTGMTEFAASASILVSLMKNDERIASLHVRNPAYEMHQSTSNSALLRLQLGDEVWVQLWSGYVLYSDGNRYITFSGAKHINLMAGTSSRALLAVAIYALIGHMTVPILAEEEEVRVEDGSCPKQFYNNQNITVVTPPGPVGPKGDMGPTGEKGEPGEKGRRGAPGETGPVGPAGEKGDKGEQGPAGEKGIPGNLLTPPVVAFSVARTTSLRNPGVDTVLTYDVILSNVGEDYDEETGKFVAEVGGVYFFTFTGMTVWSPGKDYFISLKKNGEKVVNLHEHNGNERQHQSSSNSAIFQLQAGDEVWVEMKGFDNSLFSNDDCYLTFSGFLIHAMAQTKVFAVVAFLLGALMIQTLAEEAHEEDGSCSKQFNNNQNITVVAAPGPVGPKGDMGPRGHGGTPGEKGVRGAPGKLGPVGPAGEKGDTGEQGLAGAKGAPGTSPPAPPVVAFSVARTTKLEKPSSNTVVTYDVILSNVGGAYNQETGKFVATVGGVYFFTFTGMTPNSGSSSNYYVRLMKNGAKMVSLHENNGRSPQHQSSSNSAILQLQPGDEVWVELDSNGRSLFSSGNRYLTFSGFLIHAA</sequence>
<evidence type="ECO:0000313" key="8">
    <source>
        <dbReference type="RefSeq" id="XP_035694523.1"/>
    </source>
</evidence>
<reference evidence="8" key="2">
    <citation type="submission" date="2025-08" db="UniProtKB">
        <authorList>
            <consortium name="RefSeq"/>
        </authorList>
    </citation>
    <scope>IDENTIFICATION</scope>
    <source>
        <strain evidence="8">S238N-H82</strain>
        <tissue evidence="8">Testes</tissue>
    </source>
</reference>
<evidence type="ECO:0000256" key="4">
    <source>
        <dbReference type="SAM" id="MobiDB-lite"/>
    </source>
</evidence>
<evidence type="ECO:0000313" key="7">
    <source>
        <dbReference type="Proteomes" id="UP000001554"/>
    </source>
</evidence>
<accession>A0A9J7M5P6</accession>
<feature type="region of interest" description="Disordered" evidence="4">
    <location>
        <begin position="299"/>
        <end position="364"/>
    </location>
</feature>
<feature type="region of interest" description="Disordered" evidence="4">
    <location>
        <begin position="50"/>
        <end position="122"/>
    </location>
</feature>
<dbReference type="OMA" id="RIFGIYD"/>
<evidence type="ECO:0000256" key="1">
    <source>
        <dbReference type="ARBA" id="ARBA00004613"/>
    </source>
</evidence>
<protein>
    <submittedName>
        <fullName evidence="8">Uncharacterized protein LOC118428538</fullName>
    </submittedName>
</protein>
<dbReference type="GeneID" id="118428538"/>
<evidence type="ECO:0000256" key="3">
    <source>
        <dbReference type="ARBA" id="ARBA00022729"/>
    </source>
</evidence>
<keyword evidence="2" id="KW-0964">Secreted</keyword>
<feature type="domain" description="C1q" evidence="6">
    <location>
        <begin position="367"/>
        <end position="508"/>
    </location>
</feature>
<feature type="compositionally biased region" description="Gly residues" evidence="4">
    <location>
        <begin position="563"/>
        <end position="572"/>
    </location>
</feature>
<dbReference type="PRINTS" id="PR00007">
    <property type="entry name" value="COMPLEMNTC1Q"/>
</dbReference>
<feature type="region of interest" description="Disordered" evidence="4">
    <location>
        <begin position="553"/>
        <end position="612"/>
    </location>
</feature>
<dbReference type="InterPro" id="IPR008160">
    <property type="entry name" value="Collagen"/>
</dbReference>
<dbReference type="InterPro" id="IPR001073">
    <property type="entry name" value="C1q_dom"/>
</dbReference>
<feature type="compositionally biased region" description="Low complexity" evidence="4">
    <location>
        <begin position="110"/>
        <end position="122"/>
    </location>
</feature>
<dbReference type="AlphaFoldDB" id="A0A9J7M5P6"/>
<evidence type="ECO:0000259" key="6">
    <source>
        <dbReference type="PROSITE" id="PS50871"/>
    </source>
</evidence>
<feature type="domain" description="C1q" evidence="6">
    <location>
        <begin position="120"/>
        <end position="257"/>
    </location>
</feature>
<dbReference type="Pfam" id="PF01391">
    <property type="entry name" value="Collagen"/>
    <property type="match status" value="3"/>
</dbReference>
<dbReference type="Proteomes" id="UP000001554">
    <property type="component" value="Chromosome 13"/>
</dbReference>
<dbReference type="PROSITE" id="PS50871">
    <property type="entry name" value="C1Q"/>
    <property type="match status" value="3"/>
</dbReference>
<feature type="compositionally biased region" description="Basic and acidic residues" evidence="4">
    <location>
        <begin position="95"/>
        <end position="105"/>
    </location>
</feature>
<dbReference type="PANTHER" id="PTHR15427:SF50">
    <property type="entry name" value="COMPLEMENT C1Q TUMOR NECROSIS FACTOR-RELATED PROTEIN 2-LIKE"/>
    <property type="match status" value="1"/>
</dbReference>
<dbReference type="GO" id="GO:0005576">
    <property type="term" value="C:extracellular region"/>
    <property type="evidence" value="ECO:0007669"/>
    <property type="project" value="UniProtKB-SubCell"/>
</dbReference>
<feature type="compositionally biased region" description="Basic and acidic residues" evidence="4">
    <location>
        <begin position="323"/>
        <end position="332"/>
    </location>
</feature>
<keyword evidence="3 5" id="KW-0732">Signal</keyword>
<comment type="subcellular location">
    <subcellularLocation>
        <location evidence="1">Secreted</location>
    </subcellularLocation>
</comment>
<proteinExistence type="predicted"/>
<dbReference type="InterPro" id="IPR050392">
    <property type="entry name" value="Collagen/C1q_domain"/>
</dbReference>
<feature type="domain" description="C1q" evidence="6">
    <location>
        <begin position="612"/>
        <end position="751"/>
    </location>
</feature>
<dbReference type="SUPFAM" id="SSF49842">
    <property type="entry name" value="TNF-like"/>
    <property type="match status" value="3"/>
</dbReference>
<evidence type="ECO:0000256" key="5">
    <source>
        <dbReference type="SAM" id="SignalP"/>
    </source>
</evidence>
<gene>
    <name evidence="8" type="primary">LOC118428538</name>
</gene>
<name>A0A9J7M5P6_BRAFL</name>
<organism evidence="7 8">
    <name type="scientific">Branchiostoma floridae</name>
    <name type="common">Florida lancelet</name>
    <name type="synonym">Amphioxus</name>
    <dbReference type="NCBI Taxonomy" id="7739"/>
    <lineage>
        <taxon>Eukaryota</taxon>
        <taxon>Metazoa</taxon>
        <taxon>Chordata</taxon>
        <taxon>Cephalochordata</taxon>
        <taxon>Leptocardii</taxon>
        <taxon>Amphioxiformes</taxon>
        <taxon>Branchiostomatidae</taxon>
        <taxon>Branchiostoma</taxon>
    </lineage>
</organism>
<reference evidence="7" key="1">
    <citation type="journal article" date="2020" name="Nat. Ecol. Evol.">
        <title>Deeply conserved synteny resolves early events in vertebrate evolution.</title>
        <authorList>
            <person name="Simakov O."/>
            <person name="Marletaz F."/>
            <person name="Yue J.X."/>
            <person name="O'Connell B."/>
            <person name="Jenkins J."/>
            <person name="Brandt A."/>
            <person name="Calef R."/>
            <person name="Tung C.H."/>
            <person name="Huang T.K."/>
            <person name="Schmutz J."/>
            <person name="Satoh N."/>
            <person name="Yu J.K."/>
            <person name="Putnam N.H."/>
            <person name="Green R.E."/>
            <person name="Rokhsar D.S."/>
        </authorList>
    </citation>
    <scope>NUCLEOTIDE SEQUENCE [LARGE SCALE GENOMIC DNA]</scope>
    <source>
        <strain evidence="7">S238N-H82</strain>
    </source>
</reference>
<dbReference type="KEGG" id="bfo:118428538"/>
<feature type="chain" id="PRO_5039945373" evidence="5">
    <location>
        <begin position="27"/>
        <end position="751"/>
    </location>
</feature>
<dbReference type="OrthoDB" id="5875591at2759"/>
<evidence type="ECO:0000256" key="2">
    <source>
        <dbReference type="ARBA" id="ARBA00022525"/>
    </source>
</evidence>
<dbReference type="RefSeq" id="XP_035694523.1">
    <property type="nucleotide sequence ID" value="XM_035838630.1"/>
</dbReference>